<feature type="transmembrane region" description="Helical" evidence="1">
    <location>
        <begin position="330"/>
        <end position="352"/>
    </location>
</feature>
<feature type="transmembrane region" description="Helical" evidence="1">
    <location>
        <begin position="175"/>
        <end position="195"/>
    </location>
</feature>
<dbReference type="PANTHER" id="PTHR41771">
    <property type="entry name" value="MEMBRANE PROTEIN-RELATED"/>
    <property type="match status" value="1"/>
</dbReference>
<dbReference type="PANTHER" id="PTHR41771:SF1">
    <property type="entry name" value="MEMBRANE PROTEIN"/>
    <property type="match status" value="1"/>
</dbReference>
<dbReference type="Proteomes" id="UP001183817">
    <property type="component" value="Unassembled WGS sequence"/>
</dbReference>
<evidence type="ECO:0000256" key="1">
    <source>
        <dbReference type="SAM" id="Phobius"/>
    </source>
</evidence>
<feature type="transmembrane region" description="Helical" evidence="1">
    <location>
        <begin position="21"/>
        <end position="42"/>
    </location>
</feature>
<dbReference type="InterPro" id="IPR012507">
    <property type="entry name" value="YibE_F"/>
</dbReference>
<dbReference type="Pfam" id="PF07907">
    <property type="entry name" value="YibE_F"/>
    <property type="match status" value="1"/>
</dbReference>
<sequence>MGGHHHADVLVDPARRRRANLILWILLAPVGVLAFVATIVLWPSGGITKSPLNDVFDTASGVELSTGTVTRTVNETCPSTQGMEGTGGQELLCEISYVTPEAGGASFALEVPPETTQSRPLVAGDKIKYLDLSHTTDTSAPYVFVDFVRSTPLALLGIAYAVVVCWVARWRGLRALAGLAGGLFFIVGFMIPALLEGKSPMLVGLTTSTIVMFAALYFAHGFSARTSTALLGTLFGLGVTAAIAVWATDAAALTGATEDSAMTLSTVVPELSLSGLLLCGLLIAGMGVLNDVTITQSSAVWELAEIAPHSTARQLFTSGMRIGRDHIASTVYTIAFAYAGAALPILVLVSLYDRPLMDTLTTGQMAEEVIRILVGSIGLVLAIPVTTAIAVAVVKATGSGAKATENGSIASQSGSRLSGRRALQPDAVEQIHAADWTPEMAVSARRHDPT</sequence>
<dbReference type="EMBL" id="JAVDYI010000001">
    <property type="protein sequence ID" value="MDR7358883.1"/>
    <property type="molecule type" value="Genomic_DNA"/>
</dbReference>
<keyword evidence="3" id="KW-1185">Reference proteome</keyword>
<organism evidence="2 3">
    <name type="scientific">Paeniglutamicibacter sulfureus</name>
    <dbReference type="NCBI Taxonomy" id="43666"/>
    <lineage>
        <taxon>Bacteria</taxon>
        <taxon>Bacillati</taxon>
        <taxon>Actinomycetota</taxon>
        <taxon>Actinomycetes</taxon>
        <taxon>Micrococcales</taxon>
        <taxon>Micrococcaceae</taxon>
        <taxon>Paeniglutamicibacter</taxon>
    </lineage>
</organism>
<evidence type="ECO:0000313" key="2">
    <source>
        <dbReference type="EMBL" id="MDR7358883.1"/>
    </source>
</evidence>
<comment type="caution">
    <text evidence="2">The sequence shown here is derived from an EMBL/GenBank/DDBJ whole genome shotgun (WGS) entry which is preliminary data.</text>
</comment>
<gene>
    <name evidence="2" type="ORF">J2S64_002574</name>
</gene>
<keyword evidence="1" id="KW-1133">Transmembrane helix</keyword>
<feature type="transmembrane region" description="Helical" evidence="1">
    <location>
        <begin position="267"/>
        <end position="289"/>
    </location>
</feature>
<reference evidence="2 3" key="1">
    <citation type="submission" date="2023-07" db="EMBL/GenBank/DDBJ databases">
        <title>Sequencing the genomes of 1000 actinobacteria strains.</title>
        <authorList>
            <person name="Klenk H.-P."/>
        </authorList>
    </citation>
    <scope>NUCLEOTIDE SEQUENCE [LARGE SCALE GENOMIC DNA]</scope>
    <source>
        <strain evidence="2 3">DSM 20167</strain>
    </source>
</reference>
<keyword evidence="1" id="KW-0812">Transmembrane</keyword>
<evidence type="ECO:0000313" key="3">
    <source>
        <dbReference type="Proteomes" id="UP001183817"/>
    </source>
</evidence>
<accession>A0ABU2BJQ6</accession>
<feature type="transmembrane region" description="Helical" evidence="1">
    <location>
        <begin position="372"/>
        <end position="394"/>
    </location>
</feature>
<dbReference type="RefSeq" id="WP_310290993.1">
    <property type="nucleotide sequence ID" value="NZ_BAAAWO010000001.1"/>
</dbReference>
<proteinExistence type="predicted"/>
<feature type="transmembrane region" description="Helical" evidence="1">
    <location>
        <begin position="228"/>
        <end position="247"/>
    </location>
</feature>
<feature type="transmembrane region" description="Helical" evidence="1">
    <location>
        <begin position="147"/>
        <end position="168"/>
    </location>
</feature>
<name>A0ABU2BJQ6_9MICC</name>
<keyword evidence="1" id="KW-0472">Membrane</keyword>
<protein>
    <submittedName>
        <fullName evidence="2">Membrane protein</fullName>
    </submittedName>
</protein>
<feature type="transmembrane region" description="Helical" evidence="1">
    <location>
        <begin position="201"/>
        <end position="219"/>
    </location>
</feature>